<evidence type="ECO:0000313" key="3">
    <source>
        <dbReference type="Proteomes" id="UP000433577"/>
    </source>
</evidence>
<dbReference type="Proteomes" id="UP000433577">
    <property type="component" value="Chromosome 4"/>
</dbReference>
<dbReference type="OrthoDB" id="9001591at2"/>
<accession>A0A7Z2GQH4</accession>
<protein>
    <submittedName>
        <fullName evidence="2">Uncharacterized protein</fullName>
    </submittedName>
</protein>
<name>A0A7Z2GQH4_9BURK</name>
<feature type="compositionally biased region" description="Basic and acidic residues" evidence="1">
    <location>
        <begin position="1"/>
        <end position="12"/>
    </location>
</feature>
<dbReference type="RefSeq" id="WP_158957257.1">
    <property type="nucleotide sequence ID" value="NZ_CP046916.1"/>
</dbReference>
<sequence>MQSETELREHHASLQQRAQRLASQGQSRVDRLAAPGSTASATSATSATSPQEPDATSHASHALQDAKDEAAAAVQCHRQSGLFLETANSLFESLAAPSPSSDDDEWREQLLFRAAEVLETAADLIDEGETHLQRSINALD</sequence>
<dbReference type="EMBL" id="CP046916">
    <property type="protein sequence ID" value="QGZ66121.1"/>
    <property type="molecule type" value="Genomic_DNA"/>
</dbReference>
<evidence type="ECO:0000313" key="2">
    <source>
        <dbReference type="EMBL" id="QGZ66121.1"/>
    </source>
</evidence>
<keyword evidence="3" id="KW-1185">Reference proteome</keyword>
<dbReference type="KEGG" id="pacs:FAZ98_30355"/>
<evidence type="ECO:0000256" key="1">
    <source>
        <dbReference type="SAM" id="MobiDB-lite"/>
    </source>
</evidence>
<organism evidence="2 3">
    <name type="scientific">Paraburkholderia acidisoli</name>
    <dbReference type="NCBI Taxonomy" id="2571748"/>
    <lineage>
        <taxon>Bacteria</taxon>
        <taxon>Pseudomonadati</taxon>
        <taxon>Pseudomonadota</taxon>
        <taxon>Betaproteobacteria</taxon>
        <taxon>Burkholderiales</taxon>
        <taxon>Burkholderiaceae</taxon>
        <taxon>Paraburkholderia</taxon>
    </lineage>
</organism>
<dbReference type="AlphaFoldDB" id="A0A7Z2GQH4"/>
<feature type="compositionally biased region" description="Low complexity" evidence="1">
    <location>
        <begin position="37"/>
        <end position="49"/>
    </location>
</feature>
<proteinExistence type="predicted"/>
<feature type="region of interest" description="Disordered" evidence="1">
    <location>
        <begin position="1"/>
        <end position="75"/>
    </location>
</feature>
<feature type="compositionally biased region" description="Polar residues" evidence="1">
    <location>
        <begin position="13"/>
        <end position="27"/>
    </location>
</feature>
<reference evidence="2 3" key="1">
    <citation type="submission" date="2019-12" db="EMBL/GenBank/DDBJ databases">
        <title>Paraburkholderia acidiphila 7Q-K02 sp. nov and Paraburkholderia acidisoli DHF22 sp. nov., two strains isolated from forest soil.</title>
        <authorList>
            <person name="Gao Z."/>
            <person name="Qiu L."/>
        </authorList>
    </citation>
    <scope>NUCLEOTIDE SEQUENCE [LARGE SCALE GENOMIC DNA]</scope>
    <source>
        <strain evidence="2 3">DHF22</strain>
    </source>
</reference>
<gene>
    <name evidence="2" type="ORF">FAZ98_30355</name>
</gene>